<name>A0A0A9BBH3_ARUDO</name>
<proteinExistence type="predicted"/>
<protein>
    <submittedName>
        <fullName evidence="2">Uncharacterized protein</fullName>
    </submittedName>
</protein>
<sequence>MMPTASVPHGLSDDRTTVSSSQCRP</sequence>
<reference evidence="2" key="1">
    <citation type="submission" date="2014-09" db="EMBL/GenBank/DDBJ databases">
        <authorList>
            <person name="Magalhaes I.L.F."/>
            <person name="Oliveira U."/>
            <person name="Santos F.R."/>
            <person name="Vidigal T.H.D.A."/>
            <person name="Brescovit A.D."/>
            <person name="Santos A.J."/>
        </authorList>
    </citation>
    <scope>NUCLEOTIDE SEQUENCE</scope>
    <source>
        <tissue evidence="2">Shoot tissue taken approximately 20 cm above the soil surface</tissue>
    </source>
</reference>
<feature type="region of interest" description="Disordered" evidence="1">
    <location>
        <begin position="1"/>
        <end position="25"/>
    </location>
</feature>
<accession>A0A0A9BBH3</accession>
<evidence type="ECO:0000313" key="2">
    <source>
        <dbReference type="EMBL" id="JAD59523.1"/>
    </source>
</evidence>
<dbReference type="EMBL" id="GBRH01238372">
    <property type="protein sequence ID" value="JAD59523.1"/>
    <property type="molecule type" value="Transcribed_RNA"/>
</dbReference>
<evidence type="ECO:0000256" key="1">
    <source>
        <dbReference type="SAM" id="MobiDB-lite"/>
    </source>
</evidence>
<reference evidence="2" key="2">
    <citation type="journal article" date="2015" name="Data Brief">
        <title>Shoot transcriptome of the giant reed, Arundo donax.</title>
        <authorList>
            <person name="Barrero R.A."/>
            <person name="Guerrero F.D."/>
            <person name="Moolhuijzen P."/>
            <person name="Goolsby J.A."/>
            <person name="Tidwell J."/>
            <person name="Bellgard S.E."/>
            <person name="Bellgard M.I."/>
        </authorList>
    </citation>
    <scope>NUCLEOTIDE SEQUENCE</scope>
    <source>
        <tissue evidence="2">Shoot tissue taken approximately 20 cm above the soil surface</tissue>
    </source>
</reference>
<dbReference type="AlphaFoldDB" id="A0A0A9BBH3"/>
<organism evidence="2">
    <name type="scientific">Arundo donax</name>
    <name type="common">Giant reed</name>
    <name type="synonym">Donax arundinaceus</name>
    <dbReference type="NCBI Taxonomy" id="35708"/>
    <lineage>
        <taxon>Eukaryota</taxon>
        <taxon>Viridiplantae</taxon>
        <taxon>Streptophyta</taxon>
        <taxon>Embryophyta</taxon>
        <taxon>Tracheophyta</taxon>
        <taxon>Spermatophyta</taxon>
        <taxon>Magnoliopsida</taxon>
        <taxon>Liliopsida</taxon>
        <taxon>Poales</taxon>
        <taxon>Poaceae</taxon>
        <taxon>PACMAD clade</taxon>
        <taxon>Arundinoideae</taxon>
        <taxon>Arundineae</taxon>
        <taxon>Arundo</taxon>
    </lineage>
</organism>